<sequence length="592" mass="67446">MVRRKDHFWEYAEELKGRFRCKFCHKDYPGGIARVKSHLSRQPGRDIAICNSVPDDVQALAFIAVRGKDFPYKKRKAVTFSTNMEGNGVESSLSPITSCPDSSMALQQTPLPAVCNKKDKELVDKMVAQAFIMNNIPFDVIQSSSFVSMVKAVAEFGTGYSLPSYTTLCTKLVRDARNNVEEYVSAVKETWSLTGCTLMPDIWTDSKNCSFINIVAYSPKGAVFLKSFERSEQKKIELFLGDMLVSVIDEIGPENVVQIVVNSASYYEYDNDLIMRRYPHIYKTQCAANEIQVLLKDFYKEVEWIQSVLDDAKMIMDYMYKYSDVLKLTRVHTGDKELKRPCRTRFSSHFTMLQSFLEVEANLHLMVVSPEWIDLNHNKTTMGEKVTQTLQSVTFWSRVKEVVLVLEPLIKALCLVEGEGSTAGYLYEAIEKVKMELKQRFSADALKYLKLWELFNSRWCGTVVHKIHAAAAFLNPLLMYDGKIKYEQPDIRDGMNYVAESLVGMKEMDDFAAQLLLYNGKSPKLFNTLSVLMMKKAHPHKFAINLEKLEELPDDIDDHCEEIENKEGFTDTATFAIDDMLGSPSQLSSNVI</sequence>
<accession>A0A200PTY2</accession>
<evidence type="ECO:0000259" key="5">
    <source>
        <dbReference type="PROSITE" id="PS50808"/>
    </source>
</evidence>
<dbReference type="STRING" id="56857.A0A200PTY2"/>
<dbReference type="InParanoid" id="A0A200PTY2"/>
<evidence type="ECO:0000256" key="3">
    <source>
        <dbReference type="ARBA" id="ARBA00022833"/>
    </source>
</evidence>
<dbReference type="SUPFAM" id="SSF53098">
    <property type="entry name" value="Ribonuclease H-like"/>
    <property type="match status" value="1"/>
</dbReference>
<dbReference type="OrthoDB" id="1936364at2759"/>
<organism evidence="6 7">
    <name type="scientific">Macleaya cordata</name>
    <name type="common">Five-seeded plume-poppy</name>
    <name type="synonym">Bocconia cordata</name>
    <dbReference type="NCBI Taxonomy" id="56857"/>
    <lineage>
        <taxon>Eukaryota</taxon>
        <taxon>Viridiplantae</taxon>
        <taxon>Streptophyta</taxon>
        <taxon>Embryophyta</taxon>
        <taxon>Tracheophyta</taxon>
        <taxon>Spermatophyta</taxon>
        <taxon>Magnoliopsida</taxon>
        <taxon>Ranunculales</taxon>
        <taxon>Papaveraceae</taxon>
        <taxon>Papaveroideae</taxon>
        <taxon>Macleaya</taxon>
    </lineage>
</organism>
<dbReference type="PANTHER" id="PTHR32166">
    <property type="entry name" value="OSJNBA0013A04.12 PROTEIN"/>
    <property type="match status" value="1"/>
</dbReference>
<dbReference type="OMA" id="NIEWIRN"/>
<dbReference type="InterPro" id="IPR012337">
    <property type="entry name" value="RNaseH-like_sf"/>
</dbReference>
<keyword evidence="1" id="KW-0479">Metal-binding</keyword>
<dbReference type="AlphaFoldDB" id="A0A200PTY2"/>
<dbReference type="GO" id="GO:0008270">
    <property type="term" value="F:zinc ion binding"/>
    <property type="evidence" value="ECO:0007669"/>
    <property type="project" value="UniProtKB-KW"/>
</dbReference>
<proteinExistence type="predicted"/>
<comment type="caution">
    <text evidence="6">The sequence shown here is derived from an EMBL/GenBank/DDBJ whole genome shotgun (WGS) entry which is preliminary data.</text>
</comment>
<dbReference type="PANTHER" id="PTHR32166:SF63">
    <property type="entry name" value="HAT TRANSPOSON SUPERFAMILY PROTEIN"/>
    <property type="match status" value="1"/>
</dbReference>
<dbReference type="InterPro" id="IPR007021">
    <property type="entry name" value="DUF659"/>
</dbReference>
<dbReference type="GO" id="GO:0003677">
    <property type="term" value="F:DNA binding"/>
    <property type="evidence" value="ECO:0007669"/>
    <property type="project" value="InterPro"/>
</dbReference>
<evidence type="ECO:0000313" key="6">
    <source>
        <dbReference type="EMBL" id="OVA01679.1"/>
    </source>
</evidence>
<keyword evidence="2 4" id="KW-0863">Zinc-finger</keyword>
<evidence type="ECO:0000256" key="1">
    <source>
        <dbReference type="ARBA" id="ARBA00022723"/>
    </source>
</evidence>
<dbReference type="InterPro" id="IPR003656">
    <property type="entry name" value="Znf_BED"/>
</dbReference>
<dbReference type="PROSITE" id="PS50808">
    <property type="entry name" value="ZF_BED"/>
    <property type="match status" value="1"/>
</dbReference>
<dbReference type="SUPFAM" id="SSF140996">
    <property type="entry name" value="Hermes dimerisation domain"/>
    <property type="match status" value="1"/>
</dbReference>
<protein>
    <submittedName>
        <fullName evidence="6">Zinc finger protein</fullName>
    </submittedName>
</protein>
<dbReference type="Pfam" id="PF04937">
    <property type="entry name" value="DUF659"/>
    <property type="match status" value="1"/>
</dbReference>
<keyword evidence="3" id="KW-0862">Zinc</keyword>
<gene>
    <name evidence="6" type="ORF">BVC80_9073g120</name>
</gene>
<dbReference type="EMBL" id="MVGT01004040">
    <property type="protein sequence ID" value="OVA01679.1"/>
    <property type="molecule type" value="Genomic_DNA"/>
</dbReference>
<name>A0A200PTY2_MACCD</name>
<feature type="domain" description="BED-type" evidence="5">
    <location>
        <begin position="3"/>
        <end position="57"/>
    </location>
</feature>
<dbReference type="Proteomes" id="UP000195402">
    <property type="component" value="Unassembled WGS sequence"/>
</dbReference>
<evidence type="ECO:0000256" key="2">
    <source>
        <dbReference type="ARBA" id="ARBA00022771"/>
    </source>
</evidence>
<reference evidence="6 7" key="1">
    <citation type="journal article" date="2017" name="Mol. Plant">
        <title>The Genome of Medicinal Plant Macleaya cordata Provides New Insights into Benzylisoquinoline Alkaloids Metabolism.</title>
        <authorList>
            <person name="Liu X."/>
            <person name="Liu Y."/>
            <person name="Huang P."/>
            <person name="Ma Y."/>
            <person name="Qing Z."/>
            <person name="Tang Q."/>
            <person name="Cao H."/>
            <person name="Cheng P."/>
            <person name="Zheng Y."/>
            <person name="Yuan Z."/>
            <person name="Zhou Y."/>
            <person name="Liu J."/>
            <person name="Tang Z."/>
            <person name="Zhuo Y."/>
            <person name="Zhang Y."/>
            <person name="Yu L."/>
            <person name="Huang J."/>
            <person name="Yang P."/>
            <person name="Peng Q."/>
            <person name="Zhang J."/>
            <person name="Jiang W."/>
            <person name="Zhang Z."/>
            <person name="Lin K."/>
            <person name="Ro D.K."/>
            <person name="Chen X."/>
            <person name="Xiong X."/>
            <person name="Shang Y."/>
            <person name="Huang S."/>
            <person name="Zeng J."/>
        </authorList>
    </citation>
    <scope>NUCLEOTIDE SEQUENCE [LARGE SCALE GENOMIC DNA]</scope>
    <source>
        <strain evidence="7">cv. BLH2017</strain>
        <tissue evidence="6">Root</tissue>
    </source>
</reference>
<evidence type="ECO:0000256" key="4">
    <source>
        <dbReference type="PROSITE-ProRule" id="PRU00027"/>
    </source>
</evidence>
<keyword evidence="7" id="KW-1185">Reference proteome</keyword>
<evidence type="ECO:0000313" key="7">
    <source>
        <dbReference type="Proteomes" id="UP000195402"/>
    </source>
</evidence>